<evidence type="ECO:0008006" key="3">
    <source>
        <dbReference type="Google" id="ProtNLM"/>
    </source>
</evidence>
<reference evidence="1 2" key="1">
    <citation type="submission" date="2024-09" db="EMBL/GenBank/DDBJ databases">
        <title>Laminarin stimulates single cell rates of sulfate reduction while oxygen inhibits transcriptomic activity in coastal marine sediment.</title>
        <authorList>
            <person name="Lindsay M."/>
            <person name="Orcutt B."/>
            <person name="Emerson D."/>
            <person name="Stepanauskas R."/>
            <person name="D'Angelo T."/>
        </authorList>
    </citation>
    <scope>NUCLEOTIDE SEQUENCE [LARGE SCALE GENOMIC DNA]</scope>
    <source>
        <strain evidence="1">SAG AM-311-K15</strain>
    </source>
</reference>
<organism evidence="1 2">
    <name type="scientific">candidate division CSSED10-310 bacterium</name>
    <dbReference type="NCBI Taxonomy" id="2855610"/>
    <lineage>
        <taxon>Bacteria</taxon>
        <taxon>Bacteria division CSSED10-310</taxon>
    </lineage>
</organism>
<dbReference type="Proteomes" id="UP001594351">
    <property type="component" value="Unassembled WGS sequence"/>
</dbReference>
<evidence type="ECO:0000313" key="1">
    <source>
        <dbReference type="EMBL" id="MFC1852604.1"/>
    </source>
</evidence>
<name>A0ABV6Z2C6_UNCC1</name>
<proteinExistence type="predicted"/>
<evidence type="ECO:0000313" key="2">
    <source>
        <dbReference type="Proteomes" id="UP001594351"/>
    </source>
</evidence>
<keyword evidence="2" id="KW-1185">Reference proteome</keyword>
<accession>A0ABV6Z2C6</accession>
<comment type="caution">
    <text evidence="1">The sequence shown here is derived from an EMBL/GenBank/DDBJ whole genome shotgun (WGS) entry which is preliminary data.</text>
</comment>
<protein>
    <recommendedName>
        <fullName evidence="3">Lipoprotein</fullName>
    </recommendedName>
</protein>
<sequence length="203" mass="23329">MKKMFRLLIILGLVILPVGCGDLEVAKTTSPVWLDVVQMEYMGEDATSTWVAEIDVCDWDKQNEWCAYYDEFVAVTFLCQTVDPDWTQGWSPYLDVHIEHIRISFFRTDGGMNVPGTFDLFTTMYCQFDALTTHEVKILHADQKLEPPLIWLNAVHSIGYEPETGNLIIKGYCVMQFWGKDNAGFNVYTEAKFPVQFADWADE</sequence>
<gene>
    <name evidence="1" type="ORF">ACFL27_20595</name>
</gene>
<dbReference type="EMBL" id="JBHPBY010000337">
    <property type="protein sequence ID" value="MFC1852604.1"/>
    <property type="molecule type" value="Genomic_DNA"/>
</dbReference>